<evidence type="ECO:0008006" key="4">
    <source>
        <dbReference type="Google" id="ProtNLM"/>
    </source>
</evidence>
<dbReference type="RefSeq" id="WP_045806182.1">
    <property type="nucleotide sequence ID" value="NZ_JZCR01000002.1"/>
</dbReference>
<dbReference type="PATRIC" id="fig|216463.3.peg.1078"/>
<name>A0A0F3RWK6_9LACO</name>
<dbReference type="InterPro" id="IPR032083">
    <property type="entry name" value="DUF4811"/>
</dbReference>
<dbReference type="OrthoDB" id="2249491at2"/>
<keyword evidence="1" id="KW-1133">Transmembrane helix</keyword>
<evidence type="ECO:0000256" key="1">
    <source>
        <dbReference type="SAM" id="Phobius"/>
    </source>
</evidence>
<reference evidence="2 3" key="1">
    <citation type="submission" date="2015-03" db="EMBL/GenBank/DDBJ databases">
        <authorList>
            <person name="Zheng J."/>
            <person name="Ganezle M."/>
        </authorList>
    </citation>
    <scope>NUCLEOTIDE SEQUENCE [LARGE SCALE GENOMIC DNA]</scope>
    <source>
        <strain evidence="2 3">LP38</strain>
    </source>
</reference>
<evidence type="ECO:0000313" key="2">
    <source>
        <dbReference type="EMBL" id="KJW13984.1"/>
    </source>
</evidence>
<keyword evidence="1" id="KW-0472">Membrane</keyword>
<proteinExistence type="predicted"/>
<feature type="transmembrane region" description="Helical" evidence="1">
    <location>
        <begin position="26"/>
        <end position="45"/>
    </location>
</feature>
<gene>
    <name evidence="2" type="ORF">VC81_00480</name>
</gene>
<dbReference type="Proteomes" id="UP000033491">
    <property type="component" value="Unassembled WGS sequence"/>
</dbReference>
<organism evidence="2 3">
    <name type="scientific">Levilactobacillus spicheri</name>
    <dbReference type="NCBI Taxonomy" id="216463"/>
    <lineage>
        <taxon>Bacteria</taxon>
        <taxon>Bacillati</taxon>
        <taxon>Bacillota</taxon>
        <taxon>Bacilli</taxon>
        <taxon>Lactobacillales</taxon>
        <taxon>Lactobacillaceae</taxon>
        <taxon>Levilactobacillus</taxon>
    </lineage>
</organism>
<accession>A0A0F3RWK6</accession>
<protein>
    <recommendedName>
        <fullName evidence="4">DUF4811 domain-containing protein</fullName>
    </recommendedName>
</protein>
<dbReference type="EMBL" id="JZCR01000002">
    <property type="protein sequence ID" value="KJW13984.1"/>
    <property type="molecule type" value="Genomic_DNA"/>
</dbReference>
<dbReference type="STRING" id="216463.VC81_00480"/>
<dbReference type="Pfam" id="PF16069">
    <property type="entry name" value="DUF4811"/>
    <property type="match status" value="1"/>
</dbReference>
<dbReference type="AlphaFoldDB" id="A0A0F3RWK6"/>
<evidence type="ECO:0000313" key="3">
    <source>
        <dbReference type="Proteomes" id="UP000033491"/>
    </source>
</evidence>
<keyword evidence="1" id="KW-0812">Transmembrane</keyword>
<comment type="caution">
    <text evidence="2">The sequence shown here is derived from an EMBL/GenBank/DDBJ whole genome shotgun (WGS) entry which is preliminary data.</text>
</comment>
<sequence length="165" mass="18319">MILILIFGGLLLLTTGAIIPGELWQLSLSTVGCGLFLGSVLLLIGHDRWHWGLYRTTVRRQTPLVPLTASQGRLHRPTTPRFVHELNVYQLAAAATTGPTATVVNLVRPLTTGTPQVVTTTTVWRCKPGVWHWLFGALDEADRPIQQERTFTLPLGWRPPDLQRG</sequence>